<name>A0AAD2E0X2_9LAMI</name>
<dbReference type="PANTHER" id="PTHR45868">
    <property type="entry name" value="HEAVY METAL-ASSOCIATED ISOPRENYLATED PLANT PROTEIN 33-RELATED"/>
    <property type="match status" value="1"/>
</dbReference>
<feature type="region of interest" description="Disordered" evidence="6">
    <location>
        <begin position="175"/>
        <end position="213"/>
    </location>
</feature>
<accession>A0AAD2E0X2</accession>
<dbReference type="Pfam" id="PF10159">
    <property type="entry name" value="MMtag"/>
    <property type="match status" value="1"/>
</dbReference>
<dbReference type="Proteomes" id="UP000834106">
    <property type="component" value="Chromosome 12"/>
</dbReference>
<evidence type="ECO:0000259" key="7">
    <source>
        <dbReference type="PROSITE" id="PS50846"/>
    </source>
</evidence>
<feature type="compositionally biased region" description="Basic and acidic residues" evidence="6">
    <location>
        <begin position="432"/>
        <end position="442"/>
    </location>
</feature>
<comment type="similarity">
    <text evidence="5">Belongs to the HIPP family.</text>
</comment>
<proteinExistence type="inferred from homology"/>
<dbReference type="GO" id="GO:0016020">
    <property type="term" value="C:membrane"/>
    <property type="evidence" value="ECO:0007669"/>
    <property type="project" value="UniProtKB-SubCell"/>
</dbReference>
<feature type="domain" description="HMA" evidence="7">
    <location>
        <begin position="106"/>
        <end position="174"/>
    </location>
</feature>
<evidence type="ECO:0000256" key="6">
    <source>
        <dbReference type="SAM" id="MobiDB-lite"/>
    </source>
</evidence>
<dbReference type="InterPro" id="IPR019315">
    <property type="entry name" value="MMTA2_N"/>
</dbReference>
<keyword evidence="3" id="KW-0479">Metal-binding</keyword>
<keyword evidence="4" id="KW-0636">Prenylation</keyword>
<feature type="compositionally biased region" description="Basic residues" evidence="6">
    <location>
        <begin position="204"/>
        <end position="213"/>
    </location>
</feature>
<evidence type="ECO:0000256" key="4">
    <source>
        <dbReference type="ARBA" id="ARBA00023289"/>
    </source>
</evidence>
<evidence type="ECO:0000256" key="1">
    <source>
        <dbReference type="ARBA" id="ARBA00004170"/>
    </source>
</evidence>
<dbReference type="InterPro" id="IPR006121">
    <property type="entry name" value="HMA_dom"/>
</dbReference>
<evidence type="ECO:0000313" key="9">
    <source>
        <dbReference type="Proteomes" id="UP000834106"/>
    </source>
</evidence>
<feature type="region of interest" description="Disordered" evidence="6">
    <location>
        <begin position="408"/>
        <end position="442"/>
    </location>
</feature>
<keyword evidence="4" id="KW-0449">Lipoprotein</keyword>
<dbReference type="PANTHER" id="PTHR45868:SF80">
    <property type="entry name" value="F15K9.8-RELATED"/>
    <property type="match status" value="1"/>
</dbReference>
<dbReference type="InterPro" id="IPR036163">
    <property type="entry name" value="HMA_dom_sf"/>
</dbReference>
<evidence type="ECO:0000256" key="3">
    <source>
        <dbReference type="ARBA" id="ARBA00022723"/>
    </source>
</evidence>
<protein>
    <recommendedName>
        <fullName evidence="7">HMA domain-containing protein</fullName>
    </recommendedName>
</protein>
<evidence type="ECO:0000313" key="8">
    <source>
        <dbReference type="EMBL" id="CAI9773034.1"/>
    </source>
</evidence>
<dbReference type="AlphaFoldDB" id="A0AAD2E0X2"/>
<evidence type="ECO:0000256" key="5">
    <source>
        <dbReference type="ARBA" id="ARBA00024045"/>
    </source>
</evidence>
<dbReference type="GO" id="GO:0046872">
    <property type="term" value="F:metal ion binding"/>
    <property type="evidence" value="ECO:0007669"/>
    <property type="project" value="UniProtKB-KW"/>
</dbReference>
<comment type="subcellular location">
    <subcellularLocation>
        <location evidence="1">Membrane</location>
        <topology evidence="1">Peripheral membrane protein</topology>
    </subcellularLocation>
</comment>
<dbReference type="GO" id="GO:0009626">
    <property type="term" value="P:plant-type hypersensitive response"/>
    <property type="evidence" value="ECO:0007669"/>
    <property type="project" value="UniProtKB-KW"/>
</dbReference>
<gene>
    <name evidence="8" type="ORF">FPE_LOCUS20464</name>
</gene>
<keyword evidence="9" id="KW-1185">Reference proteome</keyword>
<dbReference type="Pfam" id="PF00403">
    <property type="entry name" value="HMA"/>
    <property type="match status" value="1"/>
</dbReference>
<dbReference type="SUPFAM" id="SSF55008">
    <property type="entry name" value="HMA, heavy metal-associated domain"/>
    <property type="match status" value="1"/>
</dbReference>
<dbReference type="EMBL" id="OU503047">
    <property type="protein sequence ID" value="CAI9773034.1"/>
    <property type="molecule type" value="Genomic_DNA"/>
</dbReference>
<organism evidence="8 9">
    <name type="scientific">Fraxinus pennsylvanica</name>
    <dbReference type="NCBI Taxonomy" id="56036"/>
    <lineage>
        <taxon>Eukaryota</taxon>
        <taxon>Viridiplantae</taxon>
        <taxon>Streptophyta</taxon>
        <taxon>Embryophyta</taxon>
        <taxon>Tracheophyta</taxon>
        <taxon>Spermatophyta</taxon>
        <taxon>Magnoliopsida</taxon>
        <taxon>eudicotyledons</taxon>
        <taxon>Gunneridae</taxon>
        <taxon>Pentapetalae</taxon>
        <taxon>asterids</taxon>
        <taxon>lamiids</taxon>
        <taxon>Lamiales</taxon>
        <taxon>Oleaceae</taxon>
        <taxon>Oleeae</taxon>
        <taxon>Fraxinus</taxon>
    </lineage>
</organism>
<dbReference type="PROSITE" id="PS50846">
    <property type="entry name" value="HMA_2"/>
    <property type="match status" value="1"/>
</dbReference>
<keyword evidence="2" id="KW-0488">Methylation</keyword>
<dbReference type="Gene3D" id="3.30.70.100">
    <property type="match status" value="1"/>
</dbReference>
<reference evidence="8" key="1">
    <citation type="submission" date="2023-05" db="EMBL/GenBank/DDBJ databases">
        <authorList>
            <person name="Huff M."/>
        </authorList>
    </citation>
    <scope>NUCLEOTIDE SEQUENCE</scope>
</reference>
<sequence>MDDTLKRSMKFKINLKGVRHESEDKSRENMMMLVTNLRSTTAVQNFHTELRSLRNRQQTVEEFSWEDVKADKHHENYLGHSLKAPVGRSQKASSPMASPMADEPTHLKIVVKVNLNCCKASPKKLEKALLKLTGVSSFTINIEENLVSVSGTVRPDTIIKLIYAKLAKKAELVSYEPQSTKDDGVKPKNTNTEEEDKDLNNKSKSQHKGKMHKSCCCQDGKCPKMENNVHKCEEYAGPPEVKDFVCRDYFCKIHPRNRTITNKVPENESSARLYGYMPNYAQGYNGGPNPWYPIRGSYYPRWYPERPPALYEYYQPPRRPPPSYASSPMVDEPTHPNIAVKVNLTGCKASPKKLEKALLKLTASSPMVDETTHPNIVVKVNLNGCKASPKKLEKALLKLTAKKAELVSYEPQSTKDDEVKPKNTNTEEEDKDLNNKSKSQHKEKMYKFCCCRDGKCPKMEILSCL</sequence>
<evidence type="ECO:0000256" key="2">
    <source>
        <dbReference type="ARBA" id="ARBA00022481"/>
    </source>
</evidence>